<proteinExistence type="predicted"/>
<name>X1JKJ2_9ZZZZ</name>
<evidence type="ECO:0000259" key="1">
    <source>
        <dbReference type="Pfam" id="PF03008"/>
    </source>
</evidence>
<dbReference type="InterPro" id="IPR011856">
    <property type="entry name" value="tRNA_endonuc-like_dom_sf"/>
</dbReference>
<dbReference type="EMBL" id="BARV01001308">
    <property type="protein sequence ID" value="GAH94587.1"/>
    <property type="molecule type" value="Genomic_DNA"/>
</dbReference>
<dbReference type="AlphaFoldDB" id="X1JKJ2"/>
<gene>
    <name evidence="2" type="ORF">S06H3_03873</name>
</gene>
<reference evidence="2" key="1">
    <citation type="journal article" date="2014" name="Front. Microbiol.">
        <title>High frequency of phylogenetically diverse reductive dehalogenase-homologous genes in deep subseafloor sedimentary metagenomes.</title>
        <authorList>
            <person name="Kawai M."/>
            <person name="Futagami T."/>
            <person name="Toyoda A."/>
            <person name="Takaki Y."/>
            <person name="Nishi S."/>
            <person name="Hori S."/>
            <person name="Arai W."/>
            <person name="Tsubouchi T."/>
            <person name="Morono Y."/>
            <person name="Uchiyama I."/>
            <person name="Ito T."/>
            <person name="Fujiyama A."/>
            <person name="Inagaki F."/>
            <person name="Takami H."/>
        </authorList>
    </citation>
    <scope>NUCLEOTIDE SEQUENCE</scope>
    <source>
        <strain evidence="2">Expedition CK06-06</strain>
    </source>
</reference>
<dbReference type="InterPro" id="IPR004256">
    <property type="entry name" value="DUF234"/>
</dbReference>
<dbReference type="Gene3D" id="3.40.1350.10">
    <property type="match status" value="1"/>
</dbReference>
<protein>
    <recommendedName>
        <fullName evidence="1">DUF234 domain-containing protein</fullName>
    </recommendedName>
</protein>
<dbReference type="Pfam" id="PF03008">
    <property type="entry name" value="DUF234"/>
    <property type="match status" value="1"/>
</dbReference>
<dbReference type="PANTHER" id="PTHR34704">
    <property type="entry name" value="ATPASE"/>
    <property type="match status" value="1"/>
</dbReference>
<dbReference type="PANTHER" id="PTHR34704:SF1">
    <property type="entry name" value="ATPASE"/>
    <property type="match status" value="1"/>
</dbReference>
<comment type="caution">
    <text evidence="2">The sequence shown here is derived from an EMBL/GenBank/DDBJ whole genome shotgun (WGS) entry which is preliminary data.</text>
</comment>
<evidence type="ECO:0000313" key="2">
    <source>
        <dbReference type="EMBL" id="GAH94587.1"/>
    </source>
</evidence>
<dbReference type="InterPro" id="IPR011335">
    <property type="entry name" value="Restrct_endonuc-II-like"/>
</dbReference>
<dbReference type="SUPFAM" id="SSF52980">
    <property type="entry name" value="Restriction endonuclease-like"/>
    <property type="match status" value="1"/>
</dbReference>
<sequence>MSYLEEGDLSYVWQEKIKPSLDSFTGFIFEDICLQRLKNLNRKNMLPFKARNIGRWWNNKEEIDIVAYDDQQSFIFGECKWRNKKVGLKVLDDLERKADSFFDAKQKYFTLFSKSGFSKELKNLSSQRKDILLFD</sequence>
<accession>X1JKJ2</accession>
<organism evidence="2">
    <name type="scientific">marine sediment metagenome</name>
    <dbReference type="NCBI Taxonomy" id="412755"/>
    <lineage>
        <taxon>unclassified sequences</taxon>
        <taxon>metagenomes</taxon>
        <taxon>ecological metagenomes</taxon>
    </lineage>
</organism>
<feature type="domain" description="DUF234" evidence="1">
    <location>
        <begin position="1"/>
        <end position="84"/>
    </location>
</feature>
<dbReference type="GO" id="GO:0003676">
    <property type="term" value="F:nucleic acid binding"/>
    <property type="evidence" value="ECO:0007669"/>
    <property type="project" value="InterPro"/>
</dbReference>